<comment type="caution">
    <text evidence="1">The sequence shown here is derived from an EMBL/GenBank/DDBJ whole genome shotgun (WGS) entry which is preliminary data.</text>
</comment>
<accession>A0A146F519</accession>
<gene>
    <name evidence="1" type="ORF">RIB2604_01000530</name>
</gene>
<organism evidence="1 2">
    <name type="scientific">Aspergillus kawachii</name>
    <name type="common">White koji mold</name>
    <name type="synonym">Aspergillus awamori var. kawachi</name>
    <dbReference type="NCBI Taxonomy" id="1069201"/>
    <lineage>
        <taxon>Eukaryota</taxon>
        <taxon>Fungi</taxon>
        <taxon>Dikarya</taxon>
        <taxon>Ascomycota</taxon>
        <taxon>Pezizomycotina</taxon>
        <taxon>Eurotiomycetes</taxon>
        <taxon>Eurotiomycetidae</taxon>
        <taxon>Eurotiales</taxon>
        <taxon>Aspergillaceae</taxon>
        <taxon>Aspergillus</taxon>
        <taxon>Aspergillus subgen. Circumdati</taxon>
    </lineage>
</organism>
<dbReference type="AlphaFoldDB" id="A0A146F519"/>
<evidence type="ECO:0000313" key="2">
    <source>
        <dbReference type="Proteomes" id="UP000075230"/>
    </source>
</evidence>
<proteinExistence type="predicted"/>
<dbReference type="EMBL" id="BCWF01000010">
    <property type="protein sequence ID" value="GAT21166.1"/>
    <property type="molecule type" value="Genomic_DNA"/>
</dbReference>
<evidence type="ECO:0000313" key="1">
    <source>
        <dbReference type="EMBL" id="GAT21166.1"/>
    </source>
</evidence>
<reference evidence="2" key="2">
    <citation type="submission" date="2016-02" db="EMBL/GenBank/DDBJ databases">
        <title>Genome sequencing of Aspergillus luchuensis NBRC 4314.</title>
        <authorList>
            <person name="Yamada O."/>
        </authorList>
    </citation>
    <scope>NUCLEOTIDE SEQUENCE [LARGE SCALE GENOMIC DNA]</scope>
    <source>
        <strain evidence="2">RIB 2604</strain>
    </source>
</reference>
<dbReference type="Proteomes" id="UP000075230">
    <property type="component" value="Unassembled WGS sequence"/>
</dbReference>
<sequence length="77" mass="8400">MGWDNFEEYFDEMNAPAPLDIIPNTAEACLYHAEQLGNHTVDGAAFKRILVHIQPAESLEEGGAAGQRGNEPQGAFQ</sequence>
<reference evidence="1 2" key="1">
    <citation type="journal article" date="2016" name="DNA Res.">
        <title>Genome sequence of Aspergillus luchuensis NBRC 4314.</title>
        <authorList>
            <person name="Yamada O."/>
            <person name="Machida M."/>
            <person name="Hosoyama A."/>
            <person name="Goto M."/>
            <person name="Takahashi T."/>
            <person name="Futagami T."/>
            <person name="Yamagata Y."/>
            <person name="Takeuchi M."/>
            <person name="Kobayashi T."/>
            <person name="Koike H."/>
            <person name="Abe K."/>
            <person name="Asai K."/>
            <person name="Arita M."/>
            <person name="Fujita N."/>
            <person name="Fukuda K."/>
            <person name="Higa K."/>
            <person name="Horikawa H."/>
            <person name="Ishikawa T."/>
            <person name="Jinno K."/>
            <person name="Kato Y."/>
            <person name="Kirimura K."/>
            <person name="Mizutani O."/>
            <person name="Nakasone K."/>
            <person name="Sano M."/>
            <person name="Shiraishi Y."/>
            <person name="Tsukahara M."/>
            <person name="Gomi K."/>
        </authorList>
    </citation>
    <scope>NUCLEOTIDE SEQUENCE [LARGE SCALE GENOMIC DNA]</scope>
    <source>
        <strain evidence="1 2">RIB 2604</strain>
    </source>
</reference>
<name>A0A146F519_ASPKA</name>
<protein>
    <submittedName>
        <fullName evidence="1">Efflux pump antibiotic resistance protein</fullName>
    </submittedName>
</protein>